<dbReference type="FunFam" id="3.90.199.10:FF:000002">
    <property type="entry name" value="DNA topoisomerase 2"/>
    <property type="match status" value="1"/>
</dbReference>
<feature type="compositionally biased region" description="Basic residues" evidence="17">
    <location>
        <begin position="1464"/>
        <end position="1475"/>
    </location>
</feature>
<dbReference type="GO" id="GO:0000712">
    <property type="term" value="P:resolution of meiotic recombination intermediates"/>
    <property type="evidence" value="ECO:0007669"/>
    <property type="project" value="TreeGrafter"/>
</dbReference>
<keyword evidence="10" id="KW-0460">Magnesium</keyword>
<evidence type="ECO:0000256" key="5">
    <source>
        <dbReference type="ARBA" id="ARBA00012895"/>
    </source>
</evidence>
<keyword evidence="21" id="KW-1185">Reference proteome</keyword>
<dbReference type="Pfam" id="PF00204">
    <property type="entry name" value="DNA_gyraseB"/>
    <property type="match status" value="1"/>
</dbReference>
<dbReference type="Gene3D" id="3.30.565.10">
    <property type="entry name" value="Histidine kinase-like ATPase, C-terminal domain"/>
    <property type="match status" value="1"/>
</dbReference>
<evidence type="ECO:0000259" key="19">
    <source>
        <dbReference type="PROSITE" id="PS52040"/>
    </source>
</evidence>
<comment type="cofactor">
    <cofactor evidence="2">
        <name>Ca(2+)</name>
        <dbReference type="ChEBI" id="CHEBI:29108"/>
    </cofactor>
</comment>
<dbReference type="CDD" id="cd03365">
    <property type="entry name" value="TOPRIM_TopoIIA"/>
    <property type="match status" value="1"/>
</dbReference>
<evidence type="ECO:0000313" key="20">
    <source>
        <dbReference type="EMBL" id="GMK55253.1"/>
    </source>
</evidence>
<evidence type="ECO:0000256" key="6">
    <source>
        <dbReference type="ARBA" id="ARBA00019635"/>
    </source>
</evidence>
<evidence type="ECO:0000256" key="10">
    <source>
        <dbReference type="ARBA" id="ARBA00022842"/>
    </source>
</evidence>
<dbReference type="FunFam" id="3.40.50.670:FF:000001">
    <property type="entry name" value="DNA topoisomerase 2"/>
    <property type="match status" value="2"/>
</dbReference>
<gene>
    <name evidence="20" type="primary">TOP2</name>
    <name evidence="20" type="ORF">CspeluHIS016_0203090</name>
</gene>
<dbReference type="SMART" id="SM00433">
    <property type="entry name" value="TOP2c"/>
    <property type="match status" value="1"/>
</dbReference>
<dbReference type="InterPro" id="IPR031660">
    <property type="entry name" value="TOPRIM_C"/>
</dbReference>
<comment type="subunit">
    <text evidence="16">Homodimer.</text>
</comment>
<dbReference type="InterPro" id="IPR036890">
    <property type="entry name" value="HATPase_C_sf"/>
</dbReference>
<evidence type="ECO:0000256" key="7">
    <source>
        <dbReference type="ARBA" id="ARBA00022723"/>
    </source>
</evidence>
<feature type="compositionally biased region" description="Basic residues" evidence="17">
    <location>
        <begin position="1243"/>
        <end position="1261"/>
    </location>
</feature>
<dbReference type="InterPro" id="IPR006171">
    <property type="entry name" value="TOPRIM_dom"/>
</dbReference>
<sequence>MSDSDVSDFRYDDSDSDAFVEPVKPTKKAPAKTAAPKATAKPAAKKAAPKKPLATKRNLPNDSISEDDFSMDDTPAKPKYPVEDDEEGLRPKGPAKSASEMYQKLSQLEHVLKRPDTYIGSVEPISQDMWVVDPETKQMVNRSITYVPGFFKIFDEILVNAADNKINDPSMDSIKVEINREKNQISVWNNGKGIPVEMHSKEKMMIPELIFGNLLTSSNYDDDQKKLTGGRNGYGAKLANIYSTEFIVETADKTNAKKYKQVFSKNMTTKTTPKITDNKKGEEYTKITFTPELTRFHMNEIDDDTNALLMKRVYDVAGTVKDLKVFLNGERLTKIKGFKHYVDMYVQSNQAANGVDGAAQPKPTVVYEAAGKRWEVAFAVSDGEFKQVSFCNAISTIKGGTHVDMIATQLANKLLAVIKKKSKNTTIKPFQIKSHMWIFVNALIENPAFDSQTKETLTLKSSAFGSKCELSDDFVKKVAKTGIIDNVLSYARFKQDQALKKTDGAKRSRVGGITKLEDANWAGGGNAKHCTLILTEGDSAKALAVSGLGAIGGRDNFGVFPLRGKLLNVREASHDQIMKNVEIQNIKKILGLKHNHNYTSVDSLRYGQLMIMTDQDHDGSHIKGLIINFLDYFYPSLLKLPDFLVEFITPIVKVWKGKQEHTFYTMPQYEEWKTANNDGRGWESKYYKGLGSSGTEDAVKYFSDLGRHRLTFNTVENDDKALIDMAFNKKKADDRKEWLRQFKPGTFLDHDIKQIPISDFVNKELILFSMADNIRSIPSVADGLKPGQRKVMFSCFKRNLKKEIKVSQLIGYVGENSAYHHGEQSLTSTIVGLAQHFVGSNNINLLEPNGQFGTRMQGGKDAASARYIFTNTSTMTRAVFHPADDALLNYLIEDGQRIEPEHYLPTVPLILVNGADGIGTGWSTQIPNYNPADVVDNLRRLMRGEDPVPMTPWFRGFKGTIERIDNDRYKVSGIAEKINDETIEITELPVRKWTQDFKEMIEVMTSGPDKKIPTIIKDYEEHHTDATVHFKLHMKPEGMKAAEAEGFDSRFKLTTTLATSNMVCFDLNGKIKKYTSPEEILLDFYPKRLEYYGLRKQHLADELNKQFERLSNQARFVTMIIKKEIAVSNKKKSIIVQELRDLKFRPFPKNGAKPLDAGEKEDALEEEEDQGKDNDYDYLLGMAIWSLTVEKVKKLLAERDGKEQELIDLLKLSPQDIWNQDLDVFMQEWESALAADLTLAQKTKPKTKAQAKRVATARKRAKGEDTDDSEDDFKPIKAASKPRAPAKPRAPKNTALFSTSTASSASASATVSRTASPLKRGSAVLSDNEEDIKPVTKKAALPRAHAKRSTVDIGDSDIEMDSVPASMSVSGTSSRASTTKPTSSRKATTVLEDSDDEVVVKTSKPSAKPAPKGKAAAKKPITVDSGSGAVMDPLPKPAPKSAVKKKAIKVEDSSSDGEVPKAKTAPKKAPAKGKPKKAESDFEEDSDDYTPPVRTTTARAGRAATKKKPTYVDLSDLDSDD</sequence>
<dbReference type="EMBL" id="BTCM01000002">
    <property type="protein sequence ID" value="GMK55253.1"/>
    <property type="molecule type" value="Genomic_DNA"/>
</dbReference>
<dbReference type="PANTHER" id="PTHR10169:SF38">
    <property type="entry name" value="DNA TOPOISOMERASE 2"/>
    <property type="match status" value="1"/>
</dbReference>
<evidence type="ECO:0000256" key="8">
    <source>
        <dbReference type="ARBA" id="ARBA00022741"/>
    </source>
</evidence>
<dbReference type="InterPro" id="IPR014721">
    <property type="entry name" value="Ribsml_uS5_D2-typ_fold_subgr"/>
</dbReference>
<feature type="compositionally biased region" description="Polar residues" evidence="17">
    <location>
        <begin position="1365"/>
        <end position="1387"/>
    </location>
</feature>
<accession>A0AAD3YAP6</accession>
<feature type="compositionally biased region" description="Low complexity" evidence="17">
    <location>
        <begin position="1403"/>
        <end position="1420"/>
    </location>
</feature>
<keyword evidence="9 16" id="KW-0067">ATP-binding</keyword>
<feature type="compositionally biased region" description="Low complexity" evidence="17">
    <location>
        <begin position="1291"/>
        <end position="1316"/>
    </location>
</feature>
<evidence type="ECO:0000256" key="11">
    <source>
        <dbReference type="ARBA" id="ARBA00023029"/>
    </source>
</evidence>
<dbReference type="CDD" id="cd16930">
    <property type="entry name" value="HATPase_TopII-like"/>
    <property type="match status" value="1"/>
</dbReference>
<reference evidence="20" key="1">
    <citation type="journal article" date="2023" name="BMC Genomics">
        <title>Chromosome-level genome assemblies of Cutaneotrichosporon spp. (Trichosporonales, Basidiomycota) reveal imbalanced evolution between nucleotide sequences and chromosome synteny.</title>
        <authorList>
            <person name="Kobayashi Y."/>
            <person name="Kayamori A."/>
            <person name="Aoki K."/>
            <person name="Shiwa Y."/>
            <person name="Matsutani M."/>
            <person name="Fujita N."/>
            <person name="Sugita T."/>
            <person name="Iwasaki W."/>
            <person name="Tanaka N."/>
            <person name="Takashima M."/>
        </authorList>
    </citation>
    <scope>NUCLEOTIDE SEQUENCE</scope>
    <source>
        <strain evidence="20">HIS016</strain>
    </source>
</reference>
<dbReference type="InterPro" id="IPR001154">
    <property type="entry name" value="TopoII_euk"/>
</dbReference>
<dbReference type="GO" id="GO:0046872">
    <property type="term" value="F:metal ion binding"/>
    <property type="evidence" value="ECO:0007669"/>
    <property type="project" value="UniProtKB-KW"/>
</dbReference>
<dbReference type="Gene3D" id="3.30.1360.40">
    <property type="match status" value="1"/>
</dbReference>
<dbReference type="PROSITE" id="PS52040">
    <property type="entry name" value="TOPO_IIA"/>
    <property type="match status" value="1"/>
</dbReference>
<name>A0AAD3YAP6_9TREE</name>
<dbReference type="PRINTS" id="PR00418">
    <property type="entry name" value="TPI2FAMILY"/>
</dbReference>
<dbReference type="InterPro" id="IPR013757">
    <property type="entry name" value="Topo_IIA_A_a_sf"/>
</dbReference>
<dbReference type="FunFam" id="3.30.565.10:FF:000004">
    <property type="entry name" value="DNA topoisomerase 2"/>
    <property type="match status" value="1"/>
</dbReference>
<dbReference type="GO" id="GO:0000819">
    <property type="term" value="P:sister chromatid segregation"/>
    <property type="evidence" value="ECO:0007669"/>
    <property type="project" value="TreeGrafter"/>
</dbReference>
<evidence type="ECO:0000256" key="16">
    <source>
        <dbReference type="RuleBase" id="RU362094"/>
    </source>
</evidence>
<dbReference type="GO" id="GO:0003918">
    <property type="term" value="F:DNA topoisomerase type II (double strand cut, ATP-hydrolyzing) activity"/>
    <property type="evidence" value="ECO:0007669"/>
    <property type="project" value="UniProtKB-UniRule"/>
</dbReference>
<dbReference type="CDD" id="cd00187">
    <property type="entry name" value="TOP4c"/>
    <property type="match status" value="1"/>
</dbReference>
<keyword evidence="7" id="KW-0479">Metal-binding</keyword>
<dbReference type="InterPro" id="IPR013759">
    <property type="entry name" value="Topo_IIA_B_C"/>
</dbReference>
<dbReference type="FunFam" id="3.30.230.10:FF:000008">
    <property type="entry name" value="DNA topoisomerase 2"/>
    <property type="match status" value="1"/>
</dbReference>
<feature type="region of interest" description="Disordered" evidence="17">
    <location>
        <begin position="1150"/>
        <end position="1170"/>
    </location>
</feature>
<evidence type="ECO:0000259" key="18">
    <source>
        <dbReference type="PROSITE" id="PS50880"/>
    </source>
</evidence>
<feature type="active site" description="O-(5'-phospho-DNA)-tyrosine intermediate" evidence="15">
    <location>
        <position position="867"/>
    </location>
</feature>
<feature type="compositionally biased region" description="Low complexity" evidence="17">
    <location>
        <begin position="1490"/>
        <end position="1503"/>
    </location>
</feature>
<dbReference type="FunFam" id="3.30.1490.30:FF:000001">
    <property type="entry name" value="DNA topoisomerase 2"/>
    <property type="match status" value="1"/>
</dbReference>
<dbReference type="Gene3D" id="1.10.268.10">
    <property type="entry name" value="Topoisomerase, domain 3"/>
    <property type="match status" value="1"/>
</dbReference>
<organism evidence="20 21">
    <name type="scientific">Cutaneotrichosporon spelunceum</name>
    <dbReference type="NCBI Taxonomy" id="1672016"/>
    <lineage>
        <taxon>Eukaryota</taxon>
        <taxon>Fungi</taxon>
        <taxon>Dikarya</taxon>
        <taxon>Basidiomycota</taxon>
        <taxon>Agaricomycotina</taxon>
        <taxon>Tremellomycetes</taxon>
        <taxon>Trichosporonales</taxon>
        <taxon>Trichosporonaceae</taxon>
        <taxon>Cutaneotrichosporon</taxon>
    </lineage>
</organism>
<dbReference type="Pfam" id="PF02518">
    <property type="entry name" value="HATPase_c"/>
    <property type="match status" value="1"/>
</dbReference>
<protein>
    <recommendedName>
        <fullName evidence="6 16">DNA topoisomerase 2</fullName>
        <ecNumber evidence="5 16">5.6.2.2</ecNumber>
    </recommendedName>
</protein>
<dbReference type="FunFam" id="3.30.1360.40:FF:000003">
    <property type="entry name" value="DNA topoisomerase 2"/>
    <property type="match status" value="1"/>
</dbReference>
<dbReference type="Gene3D" id="3.90.199.10">
    <property type="entry name" value="Topoisomerase II, domain 5"/>
    <property type="match status" value="1"/>
</dbReference>
<dbReference type="PANTHER" id="PTHR10169">
    <property type="entry name" value="DNA TOPOISOMERASE/GYRASE"/>
    <property type="match status" value="1"/>
</dbReference>
<keyword evidence="8 16" id="KW-0547">Nucleotide-binding</keyword>
<evidence type="ECO:0000256" key="15">
    <source>
        <dbReference type="PROSITE-ProRule" id="PRU01384"/>
    </source>
</evidence>
<evidence type="ECO:0000256" key="17">
    <source>
        <dbReference type="SAM" id="MobiDB-lite"/>
    </source>
</evidence>
<dbReference type="GO" id="GO:0003677">
    <property type="term" value="F:DNA binding"/>
    <property type="evidence" value="ECO:0007669"/>
    <property type="project" value="UniProtKB-UniRule"/>
</dbReference>
<dbReference type="GO" id="GO:0006265">
    <property type="term" value="P:DNA topological change"/>
    <property type="evidence" value="ECO:0007669"/>
    <property type="project" value="UniProtKB-UniRule"/>
</dbReference>
<evidence type="ECO:0000256" key="13">
    <source>
        <dbReference type="ARBA" id="ARBA00023235"/>
    </source>
</evidence>
<dbReference type="InterPro" id="IPR020568">
    <property type="entry name" value="Ribosomal_Su5_D2-typ_SF"/>
</dbReference>
<dbReference type="PRINTS" id="PR01158">
    <property type="entry name" value="TOPISMRASEII"/>
</dbReference>
<evidence type="ECO:0000256" key="3">
    <source>
        <dbReference type="ARBA" id="ARBA00001946"/>
    </source>
</evidence>
<comment type="function">
    <text evidence="14 16">Control of topological states of DNA by transient breakage and subsequent rejoining of DNA strands. Topoisomerase II makes double-strand breaks.</text>
</comment>
<dbReference type="InterPro" id="IPR002205">
    <property type="entry name" value="Topo_IIA_dom_A"/>
</dbReference>
<dbReference type="Pfam" id="PF00521">
    <property type="entry name" value="DNA_topoisoIV"/>
    <property type="match status" value="1"/>
</dbReference>
<dbReference type="InterPro" id="IPR003594">
    <property type="entry name" value="HATPase_dom"/>
</dbReference>
<evidence type="ECO:0000256" key="9">
    <source>
        <dbReference type="ARBA" id="ARBA00022840"/>
    </source>
</evidence>
<dbReference type="CDD" id="cd03481">
    <property type="entry name" value="TopoIIA_Trans_ScTopoIIA"/>
    <property type="match status" value="1"/>
</dbReference>
<feature type="region of interest" description="Disordered" evidence="17">
    <location>
        <begin position="1"/>
        <end position="100"/>
    </location>
</feature>
<dbReference type="InterPro" id="IPR018522">
    <property type="entry name" value="TopoIIA_CS"/>
</dbReference>
<dbReference type="Pfam" id="PF16898">
    <property type="entry name" value="TOPRIM_C"/>
    <property type="match status" value="1"/>
</dbReference>
<comment type="similarity">
    <text evidence="4 16">Belongs to the type II topoisomerase family.</text>
</comment>
<dbReference type="Gene3D" id="3.30.1490.30">
    <property type="match status" value="1"/>
</dbReference>
<dbReference type="SUPFAM" id="SSF56719">
    <property type="entry name" value="Type II DNA topoisomerase"/>
    <property type="match status" value="1"/>
</dbReference>
<dbReference type="PROSITE" id="PS00177">
    <property type="entry name" value="TOPOISOMERASE_II"/>
    <property type="match status" value="1"/>
</dbReference>
<keyword evidence="13 15" id="KW-0413">Isomerase</keyword>
<dbReference type="InterPro" id="IPR013758">
    <property type="entry name" value="Topo_IIA_A/C_ab"/>
</dbReference>
<feature type="domain" description="Topo IIA-type catalytic" evidence="19">
    <location>
        <begin position="777"/>
        <end position="1222"/>
    </location>
</feature>
<dbReference type="SUPFAM" id="SSF54211">
    <property type="entry name" value="Ribosomal protein S5 domain 2-like"/>
    <property type="match status" value="1"/>
</dbReference>
<evidence type="ECO:0000256" key="12">
    <source>
        <dbReference type="ARBA" id="ARBA00023125"/>
    </source>
</evidence>
<dbReference type="InterPro" id="IPR050634">
    <property type="entry name" value="DNA_Topoisomerase_II"/>
</dbReference>
<comment type="caution">
    <text evidence="20">The sequence shown here is derived from an EMBL/GenBank/DDBJ whole genome shotgun (WGS) entry which is preliminary data.</text>
</comment>
<dbReference type="GO" id="GO:0005524">
    <property type="term" value="F:ATP binding"/>
    <property type="evidence" value="ECO:0007669"/>
    <property type="project" value="UniProtKB-UniRule"/>
</dbReference>
<dbReference type="Gene3D" id="3.30.230.10">
    <property type="match status" value="1"/>
</dbReference>
<evidence type="ECO:0000256" key="14">
    <source>
        <dbReference type="ARBA" id="ARBA00053943"/>
    </source>
</evidence>
<feature type="domain" description="Toprim" evidence="18">
    <location>
        <begin position="530"/>
        <end position="645"/>
    </location>
</feature>
<dbReference type="InterPro" id="IPR013506">
    <property type="entry name" value="Topo_IIA_bsu_dom2"/>
</dbReference>
<reference evidence="20" key="2">
    <citation type="submission" date="2023-06" db="EMBL/GenBank/DDBJ databases">
        <authorList>
            <person name="Kobayashi Y."/>
            <person name="Kayamori A."/>
            <person name="Aoki K."/>
            <person name="Shiwa Y."/>
            <person name="Fujita N."/>
            <person name="Sugita T."/>
            <person name="Iwasaki W."/>
            <person name="Tanaka N."/>
            <person name="Takashima M."/>
        </authorList>
    </citation>
    <scope>NUCLEOTIDE SEQUENCE</scope>
    <source>
        <strain evidence="20">HIS016</strain>
    </source>
</reference>
<evidence type="ECO:0000256" key="1">
    <source>
        <dbReference type="ARBA" id="ARBA00000185"/>
    </source>
</evidence>
<dbReference type="PROSITE" id="PS50880">
    <property type="entry name" value="TOPRIM"/>
    <property type="match status" value="1"/>
</dbReference>
<dbReference type="GO" id="GO:0005634">
    <property type="term" value="C:nucleus"/>
    <property type="evidence" value="ECO:0007669"/>
    <property type="project" value="TreeGrafter"/>
</dbReference>
<evidence type="ECO:0000256" key="2">
    <source>
        <dbReference type="ARBA" id="ARBA00001913"/>
    </source>
</evidence>
<comment type="cofactor">
    <cofactor evidence="3">
        <name>Mg(2+)</name>
        <dbReference type="ChEBI" id="CHEBI:18420"/>
    </cofactor>
</comment>
<dbReference type="SUPFAM" id="SSF55874">
    <property type="entry name" value="ATPase domain of HSP90 chaperone/DNA topoisomerase II/histidine kinase"/>
    <property type="match status" value="1"/>
</dbReference>
<dbReference type="Gene3D" id="3.40.50.670">
    <property type="match status" value="1"/>
</dbReference>
<dbReference type="Pfam" id="PF01751">
    <property type="entry name" value="Toprim"/>
    <property type="match status" value="1"/>
</dbReference>
<dbReference type="Proteomes" id="UP001222932">
    <property type="component" value="Unassembled WGS sequence"/>
</dbReference>
<comment type="catalytic activity">
    <reaction evidence="1 15 16">
        <text>ATP-dependent breakage, passage and rejoining of double-stranded DNA.</text>
        <dbReference type="EC" id="5.6.2.2"/>
    </reaction>
</comment>
<feature type="region of interest" description="Disordered" evidence="17">
    <location>
        <begin position="1243"/>
        <end position="1521"/>
    </location>
</feature>
<dbReference type="InterPro" id="IPR001241">
    <property type="entry name" value="Topo_IIA"/>
</dbReference>
<feature type="compositionally biased region" description="Low complexity" evidence="17">
    <location>
        <begin position="31"/>
        <end position="42"/>
    </location>
</feature>
<keyword evidence="12 15" id="KW-0238">DNA-binding</keyword>
<evidence type="ECO:0000313" key="21">
    <source>
        <dbReference type="Proteomes" id="UP001222932"/>
    </source>
</evidence>
<dbReference type="InterPro" id="IPR034157">
    <property type="entry name" value="TOPRIM_TopoII"/>
</dbReference>
<dbReference type="InterPro" id="IPR013760">
    <property type="entry name" value="Topo_IIA-like_dom_sf"/>
</dbReference>
<keyword evidence="11 15" id="KW-0799">Topoisomerase</keyword>
<evidence type="ECO:0000256" key="4">
    <source>
        <dbReference type="ARBA" id="ARBA00011080"/>
    </source>
</evidence>
<dbReference type="SMART" id="SM00434">
    <property type="entry name" value="TOP4c"/>
    <property type="match status" value="1"/>
</dbReference>
<proteinExistence type="inferred from homology"/>
<dbReference type="EC" id="5.6.2.2" evidence="5 16"/>